<evidence type="ECO:0000256" key="7">
    <source>
        <dbReference type="ARBA" id="ARBA00023136"/>
    </source>
</evidence>
<accession>A0A7T2YVI3</accession>
<evidence type="ECO:0000256" key="2">
    <source>
        <dbReference type="ARBA" id="ARBA00022448"/>
    </source>
</evidence>
<comment type="subcellular location">
    <subcellularLocation>
        <location evidence="1 9">Cell inner membrane</location>
        <topology evidence="1 9">Multi-pass membrane protein</topology>
    </subcellularLocation>
</comment>
<dbReference type="AlphaFoldDB" id="A0A7T2YVI3"/>
<comment type="function">
    <text evidence="9">Part of the tripartite ATP-independent periplasmic (TRAP) transport system.</text>
</comment>
<evidence type="ECO:0000256" key="5">
    <source>
        <dbReference type="ARBA" id="ARBA00022692"/>
    </source>
</evidence>
<dbReference type="PANTHER" id="PTHR35011">
    <property type="entry name" value="2,3-DIKETO-L-GULONATE TRAP TRANSPORTER SMALL PERMEASE PROTEIN YIAM"/>
    <property type="match status" value="1"/>
</dbReference>
<feature type="transmembrane region" description="Helical" evidence="9">
    <location>
        <begin position="136"/>
        <end position="156"/>
    </location>
</feature>
<keyword evidence="5 9" id="KW-0812">Transmembrane</keyword>
<dbReference type="PANTHER" id="PTHR35011:SF2">
    <property type="entry name" value="2,3-DIKETO-L-GULONATE TRAP TRANSPORTER SMALL PERMEASE PROTEIN YIAM"/>
    <property type="match status" value="1"/>
</dbReference>
<evidence type="ECO:0000313" key="12">
    <source>
        <dbReference type="Proteomes" id="UP000595064"/>
    </source>
</evidence>
<dbReference type="InterPro" id="IPR007387">
    <property type="entry name" value="TRAP_DctQ"/>
</dbReference>
<name>A0A7T2YVI3_9BURK</name>
<comment type="subunit">
    <text evidence="9">The complex comprises the extracytoplasmic solute receptor protein and the two transmembrane proteins.</text>
</comment>
<evidence type="ECO:0000256" key="3">
    <source>
        <dbReference type="ARBA" id="ARBA00022475"/>
    </source>
</evidence>
<keyword evidence="6 9" id="KW-1133">Transmembrane helix</keyword>
<evidence type="ECO:0000256" key="4">
    <source>
        <dbReference type="ARBA" id="ARBA00022519"/>
    </source>
</evidence>
<evidence type="ECO:0000256" key="8">
    <source>
        <dbReference type="ARBA" id="ARBA00038436"/>
    </source>
</evidence>
<evidence type="ECO:0000256" key="6">
    <source>
        <dbReference type="ARBA" id="ARBA00022989"/>
    </source>
</evidence>
<dbReference type="GO" id="GO:0015740">
    <property type="term" value="P:C4-dicarboxylate transport"/>
    <property type="evidence" value="ECO:0007669"/>
    <property type="project" value="TreeGrafter"/>
</dbReference>
<evidence type="ECO:0000256" key="1">
    <source>
        <dbReference type="ARBA" id="ARBA00004429"/>
    </source>
</evidence>
<organism evidence="11 12">
    <name type="scientific">Delftia lacustris</name>
    <dbReference type="NCBI Taxonomy" id="558537"/>
    <lineage>
        <taxon>Bacteria</taxon>
        <taxon>Pseudomonadati</taxon>
        <taxon>Pseudomonadota</taxon>
        <taxon>Betaproteobacteria</taxon>
        <taxon>Burkholderiales</taxon>
        <taxon>Comamonadaceae</taxon>
        <taxon>Delftia</taxon>
    </lineage>
</organism>
<feature type="transmembrane region" description="Helical" evidence="9">
    <location>
        <begin position="96"/>
        <end position="116"/>
    </location>
</feature>
<reference evidence="11 12" key="1">
    <citation type="submission" date="2020-12" db="EMBL/GenBank/DDBJ databases">
        <title>FDA dAtabase for Regulatory Grade micrObial Sequences (FDA-ARGOS): Supporting development and validation of Infectious Disease Dx tests.</title>
        <authorList>
            <person name="Sproer C."/>
            <person name="Gronow S."/>
            <person name="Severitt S."/>
            <person name="Schroder I."/>
            <person name="Tallon L."/>
            <person name="Sadzewicz L."/>
            <person name="Zhao X."/>
            <person name="Boylan J."/>
            <person name="Ott S."/>
            <person name="Bowen H."/>
            <person name="Vavikolanu K."/>
            <person name="Mehta A."/>
            <person name="Aluvathingal J."/>
            <person name="Nadendla S."/>
            <person name="Lowell S."/>
            <person name="Myers T."/>
            <person name="Yan Y."/>
            <person name="Sichtig H."/>
        </authorList>
    </citation>
    <scope>NUCLEOTIDE SEQUENCE [LARGE SCALE GENOMIC DNA]</scope>
    <source>
        <strain evidence="11 12">FDAARGOS_890</strain>
    </source>
</reference>
<dbReference type="EMBL" id="CP065748">
    <property type="protein sequence ID" value="QPS82940.1"/>
    <property type="molecule type" value="Genomic_DNA"/>
</dbReference>
<dbReference type="Pfam" id="PF04290">
    <property type="entry name" value="DctQ"/>
    <property type="match status" value="1"/>
</dbReference>
<sequence length="173" mass="18894">MSVSKRASTWLFSVERHAFLAEKWICIISLVAMLVGICFSVAVRYFSLHLPDAGEIAIYAMAPLTFVGAAMCTCTGTHIAVDIIEQVKRPWVRRTGRVFTALTMIVFGAVYFWTALGFFQSALSSGERGLDMGIPVAIPTFFFPLGMALVVLHALAELLRAAANQPSVAKEHP</sequence>
<dbReference type="GO" id="GO:0022857">
    <property type="term" value="F:transmembrane transporter activity"/>
    <property type="evidence" value="ECO:0007669"/>
    <property type="project" value="UniProtKB-UniRule"/>
</dbReference>
<keyword evidence="2 9" id="KW-0813">Transport</keyword>
<keyword evidence="7 9" id="KW-0472">Membrane</keyword>
<proteinExistence type="inferred from homology"/>
<dbReference type="GO" id="GO:0005886">
    <property type="term" value="C:plasma membrane"/>
    <property type="evidence" value="ECO:0007669"/>
    <property type="project" value="UniProtKB-SubCell"/>
</dbReference>
<keyword evidence="4 9" id="KW-0997">Cell inner membrane</keyword>
<dbReference type="InterPro" id="IPR055348">
    <property type="entry name" value="DctQ"/>
</dbReference>
<keyword evidence="12" id="KW-1185">Reference proteome</keyword>
<dbReference type="KEGG" id="dla:I6G47_07650"/>
<dbReference type="RefSeq" id="WP_016453644.1">
    <property type="nucleotide sequence ID" value="NZ_CP065748.1"/>
</dbReference>
<evidence type="ECO:0000313" key="11">
    <source>
        <dbReference type="EMBL" id="QPS82940.1"/>
    </source>
</evidence>
<evidence type="ECO:0000256" key="9">
    <source>
        <dbReference type="RuleBase" id="RU369079"/>
    </source>
</evidence>
<gene>
    <name evidence="11" type="ORF">I6G47_07650</name>
</gene>
<keyword evidence="3" id="KW-1003">Cell membrane</keyword>
<dbReference type="Proteomes" id="UP000595064">
    <property type="component" value="Chromosome"/>
</dbReference>
<feature type="domain" description="Tripartite ATP-independent periplasmic transporters DctQ component" evidence="10">
    <location>
        <begin position="33"/>
        <end position="162"/>
    </location>
</feature>
<comment type="similarity">
    <text evidence="8 9">Belongs to the TRAP transporter small permease family.</text>
</comment>
<feature type="transmembrane region" description="Helical" evidence="9">
    <location>
        <begin position="58"/>
        <end position="84"/>
    </location>
</feature>
<evidence type="ECO:0000259" key="10">
    <source>
        <dbReference type="Pfam" id="PF04290"/>
    </source>
</evidence>
<feature type="transmembrane region" description="Helical" evidence="9">
    <location>
        <begin position="24"/>
        <end position="46"/>
    </location>
</feature>
<protein>
    <recommendedName>
        <fullName evidence="9">TRAP transporter small permease protein</fullName>
    </recommendedName>
</protein>